<dbReference type="InterPro" id="IPR004332">
    <property type="entry name" value="Transposase_MuDR"/>
</dbReference>
<feature type="domain" description="Transposase MuDR plant" evidence="1">
    <location>
        <begin position="57"/>
        <end position="118"/>
    </location>
</feature>
<sequence>MRMMMILDREEHVQRDEPVDDGINRSSYMRDEFVEMPPEVEATQFIEAWEDGLGVSVLQEFPNKKAVQDTVDRAAFDNCFDFKIKKSDMVRYVVKCRQESCKWFLRAAKINGSSRFSIRTHNKMHTCSRASQSTRNQSRKGTPRLVAAILHEDYPGLMETPTPKSIMGIVQNKLGLRILYSTALRGKNHHVCNL</sequence>
<evidence type="ECO:0000313" key="2">
    <source>
        <dbReference type="EMBL" id="CAA7014657.1"/>
    </source>
</evidence>
<dbReference type="EMBL" id="CACVBM020001718">
    <property type="protein sequence ID" value="CAA7058137.1"/>
    <property type="molecule type" value="Genomic_DNA"/>
</dbReference>
<evidence type="ECO:0000259" key="1">
    <source>
        <dbReference type="Pfam" id="PF03108"/>
    </source>
</evidence>
<dbReference type="AlphaFoldDB" id="A0A6D2HGB9"/>
<proteinExistence type="predicted"/>
<evidence type="ECO:0000313" key="4">
    <source>
        <dbReference type="Proteomes" id="UP000467841"/>
    </source>
</evidence>
<reference evidence="2 4" key="1">
    <citation type="submission" date="2020-01" db="EMBL/GenBank/DDBJ databases">
        <authorList>
            <person name="Mishra B."/>
        </authorList>
    </citation>
    <scope>NUCLEOTIDE SEQUENCE [LARGE SCALE GENOMIC DNA]</scope>
</reference>
<dbReference type="OrthoDB" id="1051229at2759"/>
<dbReference type="Pfam" id="PF03108">
    <property type="entry name" value="DBD_Tnp_Mut"/>
    <property type="match status" value="1"/>
</dbReference>
<keyword evidence="4" id="KW-1185">Reference proteome</keyword>
<evidence type="ECO:0000313" key="3">
    <source>
        <dbReference type="EMBL" id="CAA7058137.1"/>
    </source>
</evidence>
<protein>
    <recommendedName>
        <fullName evidence="1">Transposase MuDR plant domain-containing protein</fullName>
    </recommendedName>
</protein>
<name>A0A6D2HGB9_9BRAS</name>
<accession>A0A6D2HGB9</accession>
<organism evidence="2 4">
    <name type="scientific">Microthlaspi erraticum</name>
    <dbReference type="NCBI Taxonomy" id="1685480"/>
    <lineage>
        <taxon>Eukaryota</taxon>
        <taxon>Viridiplantae</taxon>
        <taxon>Streptophyta</taxon>
        <taxon>Embryophyta</taxon>
        <taxon>Tracheophyta</taxon>
        <taxon>Spermatophyta</taxon>
        <taxon>Magnoliopsida</taxon>
        <taxon>eudicotyledons</taxon>
        <taxon>Gunneridae</taxon>
        <taxon>Pentapetalae</taxon>
        <taxon>rosids</taxon>
        <taxon>malvids</taxon>
        <taxon>Brassicales</taxon>
        <taxon>Brassicaceae</taxon>
        <taxon>Coluteocarpeae</taxon>
        <taxon>Microthlaspi</taxon>
    </lineage>
</organism>
<dbReference type="Proteomes" id="UP000467841">
    <property type="component" value="Unassembled WGS sequence"/>
</dbReference>
<gene>
    <name evidence="2" type="ORF">MERR_LOCUS1892</name>
    <name evidence="3" type="ORF">MERR_LOCUS45373</name>
</gene>
<dbReference type="EMBL" id="CACVBM020000111">
    <property type="protein sequence ID" value="CAA7014657.1"/>
    <property type="molecule type" value="Genomic_DNA"/>
</dbReference>